<keyword evidence="4" id="KW-1003">Cell membrane</keyword>
<dbReference type="OrthoDB" id="7619358at2"/>
<dbReference type="GO" id="GO:0071978">
    <property type="term" value="P:bacterial-type flagellum-dependent swarming motility"/>
    <property type="evidence" value="ECO:0007669"/>
    <property type="project" value="TreeGrafter"/>
</dbReference>
<evidence type="ECO:0000256" key="4">
    <source>
        <dbReference type="ARBA" id="ARBA00022475"/>
    </source>
</evidence>
<keyword evidence="11" id="KW-0969">Cilium</keyword>
<evidence type="ECO:0000256" key="10">
    <source>
        <dbReference type="RuleBase" id="RU364125"/>
    </source>
</evidence>
<sequence>MAEIDEEAEAEPKKASKMPMILGLLAAMLGGGGGFYAAWSGMILGSEPAGHVEAQVDDVDALPDIAFVPIDPMVISLSPPSNSRHLSFRAQLEVPSQYQADVEHLLPRVTDVLNGYLRAVRTEDLESPSALIRLRAQMLRRVQMVAGSGRVNDLLVMEFVLN</sequence>
<dbReference type="Pfam" id="PF03748">
    <property type="entry name" value="FliL"/>
    <property type="match status" value="1"/>
</dbReference>
<keyword evidence="11" id="KW-0282">Flagellum</keyword>
<dbReference type="PANTHER" id="PTHR35091:SF2">
    <property type="entry name" value="FLAGELLAR PROTEIN FLIL"/>
    <property type="match status" value="1"/>
</dbReference>
<gene>
    <name evidence="11" type="primary">fliL</name>
    <name evidence="11" type="ORF">ASD8599_00088</name>
</gene>
<evidence type="ECO:0000256" key="5">
    <source>
        <dbReference type="ARBA" id="ARBA00022500"/>
    </source>
</evidence>
<comment type="similarity">
    <text evidence="3 10">Belongs to the FliL family.</text>
</comment>
<dbReference type="RefSeq" id="WP_108826713.1">
    <property type="nucleotide sequence ID" value="NZ_OMOR01000001.1"/>
</dbReference>
<keyword evidence="12" id="KW-1185">Reference proteome</keyword>
<feature type="transmembrane region" description="Helical" evidence="10">
    <location>
        <begin position="21"/>
        <end position="39"/>
    </location>
</feature>
<comment type="subcellular location">
    <subcellularLocation>
        <location evidence="10">Cell inner membrane</location>
    </subcellularLocation>
    <subcellularLocation>
        <location evidence="2">Cell membrane</location>
        <topology evidence="2">Single-pass membrane protein</topology>
    </subcellularLocation>
</comment>
<keyword evidence="8 10" id="KW-1133">Transmembrane helix</keyword>
<keyword evidence="9 10" id="KW-0472">Membrane</keyword>
<evidence type="ECO:0000256" key="2">
    <source>
        <dbReference type="ARBA" id="ARBA00004162"/>
    </source>
</evidence>
<evidence type="ECO:0000256" key="6">
    <source>
        <dbReference type="ARBA" id="ARBA00022692"/>
    </source>
</evidence>
<evidence type="ECO:0000313" key="11">
    <source>
        <dbReference type="EMBL" id="SPH19363.1"/>
    </source>
</evidence>
<keyword evidence="7 10" id="KW-0283">Flagellar rotation</keyword>
<dbReference type="InterPro" id="IPR005503">
    <property type="entry name" value="FliL"/>
</dbReference>
<dbReference type="Proteomes" id="UP000244880">
    <property type="component" value="Unassembled WGS sequence"/>
</dbReference>
<keyword evidence="10" id="KW-0997">Cell inner membrane</keyword>
<dbReference type="AlphaFoldDB" id="A0A2R8B8K8"/>
<dbReference type="EMBL" id="OMOR01000001">
    <property type="protein sequence ID" value="SPH19363.1"/>
    <property type="molecule type" value="Genomic_DNA"/>
</dbReference>
<organism evidence="11 12">
    <name type="scientific">Ascidiaceihabitans donghaensis</name>
    <dbReference type="NCBI Taxonomy" id="1510460"/>
    <lineage>
        <taxon>Bacteria</taxon>
        <taxon>Pseudomonadati</taxon>
        <taxon>Pseudomonadota</taxon>
        <taxon>Alphaproteobacteria</taxon>
        <taxon>Rhodobacterales</taxon>
        <taxon>Paracoccaceae</taxon>
        <taxon>Ascidiaceihabitans</taxon>
    </lineage>
</organism>
<evidence type="ECO:0000256" key="8">
    <source>
        <dbReference type="ARBA" id="ARBA00022989"/>
    </source>
</evidence>
<evidence type="ECO:0000256" key="9">
    <source>
        <dbReference type="ARBA" id="ARBA00023136"/>
    </source>
</evidence>
<dbReference type="GO" id="GO:0006935">
    <property type="term" value="P:chemotaxis"/>
    <property type="evidence" value="ECO:0007669"/>
    <property type="project" value="UniProtKB-KW"/>
</dbReference>
<proteinExistence type="inferred from homology"/>
<protein>
    <recommendedName>
        <fullName evidence="10">Flagellar protein FliL</fullName>
    </recommendedName>
</protein>
<dbReference type="GO" id="GO:0009425">
    <property type="term" value="C:bacterial-type flagellum basal body"/>
    <property type="evidence" value="ECO:0007669"/>
    <property type="project" value="InterPro"/>
</dbReference>
<dbReference type="PANTHER" id="PTHR35091">
    <property type="entry name" value="FLAGELLAR PROTEIN FLIL"/>
    <property type="match status" value="1"/>
</dbReference>
<keyword evidence="5 10" id="KW-0145">Chemotaxis</keyword>
<reference evidence="11 12" key="1">
    <citation type="submission" date="2018-03" db="EMBL/GenBank/DDBJ databases">
        <authorList>
            <person name="Keele B.F."/>
        </authorList>
    </citation>
    <scope>NUCLEOTIDE SEQUENCE [LARGE SCALE GENOMIC DNA]</scope>
    <source>
        <strain evidence="11 12">CECT 8599</strain>
    </source>
</reference>
<evidence type="ECO:0000256" key="3">
    <source>
        <dbReference type="ARBA" id="ARBA00008281"/>
    </source>
</evidence>
<evidence type="ECO:0000313" key="12">
    <source>
        <dbReference type="Proteomes" id="UP000244880"/>
    </source>
</evidence>
<accession>A0A2R8B8K8</accession>
<dbReference type="GO" id="GO:0005886">
    <property type="term" value="C:plasma membrane"/>
    <property type="evidence" value="ECO:0007669"/>
    <property type="project" value="UniProtKB-SubCell"/>
</dbReference>
<evidence type="ECO:0000256" key="7">
    <source>
        <dbReference type="ARBA" id="ARBA00022779"/>
    </source>
</evidence>
<keyword evidence="11" id="KW-0966">Cell projection</keyword>
<evidence type="ECO:0000256" key="1">
    <source>
        <dbReference type="ARBA" id="ARBA00002254"/>
    </source>
</evidence>
<name>A0A2R8B8K8_9RHOB</name>
<comment type="function">
    <text evidence="1 10">Controls the rotational direction of flagella during chemotaxis.</text>
</comment>
<keyword evidence="6 10" id="KW-0812">Transmembrane</keyword>